<evidence type="ECO:0000313" key="4">
    <source>
        <dbReference type="Proteomes" id="UP001159179"/>
    </source>
</evidence>
<dbReference type="AlphaFoldDB" id="A0AAW6SU76"/>
<proteinExistence type="predicted"/>
<feature type="region of interest" description="Disordered" evidence="1">
    <location>
        <begin position="36"/>
        <end position="60"/>
    </location>
</feature>
<dbReference type="Proteomes" id="UP001159179">
    <property type="component" value="Unassembled WGS sequence"/>
</dbReference>
<protein>
    <recommendedName>
        <fullName evidence="5">NADH dehydrogenase subunit 3</fullName>
    </recommendedName>
</protein>
<sequence length="60" mass="6689">MIILTGLLLFIVGIIGVAIFIDRKWKKINNNFQIPTNPHAKPGDSKNYLMGDNQYTDGLG</sequence>
<evidence type="ECO:0008006" key="5">
    <source>
        <dbReference type="Google" id="ProtNLM"/>
    </source>
</evidence>
<keyword evidence="2" id="KW-1133">Transmembrane helix</keyword>
<accession>A0AAW6SU76</accession>
<keyword evidence="2" id="KW-0812">Transmembrane</keyword>
<organism evidence="3 4">
    <name type="scientific">Heyndrickxia oleronia</name>
    <dbReference type="NCBI Taxonomy" id="38875"/>
    <lineage>
        <taxon>Bacteria</taxon>
        <taxon>Bacillati</taxon>
        <taxon>Bacillota</taxon>
        <taxon>Bacilli</taxon>
        <taxon>Bacillales</taxon>
        <taxon>Bacillaceae</taxon>
        <taxon>Heyndrickxia</taxon>
    </lineage>
</organism>
<reference evidence="3" key="1">
    <citation type="submission" date="2023-03" db="EMBL/GenBank/DDBJ databases">
        <title>Bacterial isolates from washroom surfaces on a university campus.</title>
        <authorList>
            <person name="Holman D.B."/>
            <person name="Gzyl K.E."/>
            <person name="Taheri A.E."/>
        </authorList>
    </citation>
    <scope>NUCLEOTIDE SEQUENCE</scope>
    <source>
        <strain evidence="3">RD03</strain>
    </source>
</reference>
<dbReference type="EMBL" id="JAROYP010000001">
    <property type="protein sequence ID" value="MDH5159561.1"/>
    <property type="molecule type" value="Genomic_DNA"/>
</dbReference>
<gene>
    <name evidence="3" type="ORF">P5X88_01355</name>
</gene>
<evidence type="ECO:0000313" key="3">
    <source>
        <dbReference type="EMBL" id="MDH5159561.1"/>
    </source>
</evidence>
<feature type="transmembrane region" description="Helical" evidence="2">
    <location>
        <begin position="6"/>
        <end position="22"/>
    </location>
</feature>
<evidence type="ECO:0000256" key="1">
    <source>
        <dbReference type="SAM" id="MobiDB-lite"/>
    </source>
</evidence>
<comment type="caution">
    <text evidence="3">The sequence shown here is derived from an EMBL/GenBank/DDBJ whole genome shotgun (WGS) entry which is preliminary data.</text>
</comment>
<keyword evidence="2" id="KW-0472">Membrane</keyword>
<evidence type="ECO:0000256" key="2">
    <source>
        <dbReference type="SAM" id="Phobius"/>
    </source>
</evidence>
<name>A0AAW6SU76_9BACI</name>